<protein>
    <submittedName>
        <fullName evidence="5">DNA polymerase V</fullName>
    </submittedName>
</protein>
<dbReference type="GO" id="GO:0006310">
    <property type="term" value="P:DNA recombination"/>
    <property type="evidence" value="ECO:0007669"/>
    <property type="project" value="UniProtKB-KW"/>
</dbReference>
<dbReference type="AlphaFoldDB" id="A0A0A0JCF1"/>
<dbReference type="PANTHER" id="PTHR30563:SF0">
    <property type="entry name" value="DNA RECOMBINATION PROTEIN RMUC"/>
    <property type="match status" value="1"/>
</dbReference>
<dbReference type="STRING" id="1385520.N802_07700"/>
<keyword evidence="6" id="KW-1185">Reference proteome</keyword>
<sequence>MNPWIALVGGIVIGALTAYVLLRQSYAVRAASVATERDLLRERVVDLEASLAEDLETASLLAPLRDALGRVERQVGVLERDRVEQFGAIRAVMGRVESEAQELGRQTQSLAGSLRSSSVRGSWGEVQLRRVLEASGMLARCDFEEQVRARSRHDREVRPDVVVRLPGDRALVIDAKAPMSAFLDAQTEGIPEDERAELLGDHARALRQHVHALAAKDYWSAFDATPEMVVCFVPSDAMLAAALAADPGMHERAMASRVVLVGPGALLALLRTVAFGWQQDSLSTSARELLALGQELYRRLATLGTHTAKMGRSLHATVESYNQFVGALESRVLVTARRMQDLEIVTDDLPALGPLETGPRVLTAIELLEAVSAEDTRRELLLDALPRGDGEAEATSAHRAG</sequence>
<name>A0A0A0JCF1_9MICO</name>
<dbReference type="eggNOG" id="COG1322">
    <property type="taxonomic scope" value="Bacteria"/>
</dbReference>
<dbReference type="OrthoDB" id="370725at2"/>
<evidence type="ECO:0000313" key="6">
    <source>
        <dbReference type="Proteomes" id="UP000030002"/>
    </source>
</evidence>
<evidence type="ECO:0000256" key="4">
    <source>
        <dbReference type="ARBA" id="ARBA00023172"/>
    </source>
</evidence>
<dbReference type="PANTHER" id="PTHR30563">
    <property type="entry name" value="DNA RECOMBINATION PROTEIN RMUC"/>
    <property type="match status" value="1"/>
</dbReference>
<dbReference type="EMBL" id="AVPJ01000003">
    <property type="protein sequence ID" value="KGN33692.1"/>
    <property type="molecule type" value="Genomic_DNA"/>
</dbReference>
<comment type="function">
    <text evidence="1">Involved in DNA recombination.</text>
</comment>
<proteinExistence type="inferred from homology"/>
<comment type="similarity">
    <text evidence="2">Belongs to the RmuC family.</text>
</comment>
<gene>
    <name evidence="5" type="ORF">N802_07700</name>
</gene>
<dbReference type="InterPro" id="IPR003798">
    <property type="entry name" value="DNA_recombination_RmuC"/>
</dbReference>
<accession>A0A0A0JCF1</accession>
<dbReference type="RefSeq" id="WP_035913177.1">
    <property type="nucleotide sequence ID" value="NZ_AVPJ01000003.1"/>
</dbReference>
<dbReference type="Pfam" id="PF02646">
    <property type="entry name" value="RmuC"/>
    <property type="match status" value="1"/>
</dbReference>
<reference evidence="5 6" key="1">
    <citation type="submission" date="2013-08" db="EMBL/GenBank/DDBJ databases">
        <title>The genome sequence of Knoellia sinensis.</title>
        <authorList>
            <person name="Zhu W."/>
            <person name="Wang G."/>
        </authorList>
    </citation>
    <scope>NUCLEOTIDE SEQUENCE [LARGE SCALE GENOMIC DNA]</scope>
    <source>
        <strain evidence="5 6">KCTC 19936</strain>
    </source>
</reference>
<comment type="caution">
    <text evidence="5">The sequence shown here is derived from an EMBL/GenBank/DDBJ whole genome shotgun (WGS) entry which is preliminary data.</text>
</comment>
<evidence type="ECO:0000256" key="2">
    <source>
        <dbReference type="ARBA" id="ARBA00009840"/>
    </source>
</evidence>
<keyword evidence="3" id="KW-0175">Coiled coil</keyword>
<evidence type="ECO:0000313" key="5">
    <source>
        <dbReference type="EMBL" id="KGN33692.1"/>
    </source>
</evidence>
<dbReference type="Proteomes" id="UP000030002">
    <property type="component" value="Unassembled WGS sequence"/>
</dbReference>
<evidence type="ECO:0000256" key="3">
    <source>
        <dbReference type="ARBA" id="ARBA00023054"/>
    </source>
</evidence>
<organism evidence="5 6">
    <name type="scientific">Knoellia sinensis KCTC 19936</name>
    <dbReference type="NCBI Taxonomy" id="1385520"/>
    <lineage>
        <taxon>Bacteria</taxon>
        <taxon>Bacillati</taxon>
        <taxon>Actinomycetota</taxon>
        <taxon>Actinomycetes</taxon>
        <taxon>Micrococcales</taxon>
        <taxon>Intrasporangiaceae</taxon>
        <taxon>Knoellia</taxon>
    </lineage>
</organism>
<keyword evidence="4" id="KW-0233">DNA recombination</keyword>
<evidence type="ECO:0000256" key="1">
    <source>
        <dbReference type="ARBA" id="ARBA00003416"/>
    </source>
</evidence>